<dbReference type="HAMAP" id="MF_00129">
    <property type="entry name" value="MnmG_GidA"/>
    <property type="match status" value="1"/>
</dbReference>
<keyword evidence="7 11" id="KW-0274">FAD</keyword>
<feature type="binding site" evidence="11">
    <location>
        <begin position="15"/>
        <end position="20"/>
    </location>
    <ligand>
        <name>FAD</name>
        <dbReference type="ChEBI" id="CHEBI:57692"/>
    </ligand>
</feature>
<keyword evidence="5 11" id="KW-0285">Flavoprotein</keyword>
<dbReference type="OrthoDB" id="9815560at2"/>
<dbReference type="STRING" id="1121439.dsat_1603"/>
<evidence type="ECO:0000256" key="3">
    <source>
        <dbReference type="ARBA" id="ARBA00007653"/>
    </source>
</evidence>
<dbReference type="Proteomes" id="UP000014975">
    <property type="component" value="Unassembled WGS sequence"/>
</dbReference>
<dbReference type="Gene3D" id="3.50.50.60">
    <property type="entry name" value="FAD/NAD(P)-binding domain"/>
    <property type="match status" value="2"/>
</dbReference>
<dbReference type="SUPFAM" id="SSF51905">
    <property type="entry name" value="FAD/NAD(P)-binding domain"/>
    <property type="match status" value="1"/>
</dbReference>
<feature type="domain" description="tRNA uridine 5-carboxymethylaminomethyl modification enzyme C-terminal subdomain" evidence="12">
    <location>
        <begin position="546"/>
        <end position="617"/>
    </location>
</feature>
<dbReference type="InterPro" id="IPR047001">
    <property type="entry name" value="MnmG_C_subdom"/>
</dbReference>
<comment type="function">
    <text evidence="2 11">NAD-binding protein involved in the addition of a carboxymethylaminomethyl (cmnm) group at the wobble position (U34) of certain tRNAs, forming tRNA-cmnm(5)s(2)U34.</text>
</comment>
<evidence type="ECO:0000256" key="7">
    <source>
        <dbReference type="ARBA" id="ARBA00022827"/>
    </source>
</evidence>
<dbReference type="Gene3D" id="1.10.150.570">
    <property type="entry name" value="GidA associated domain, C-terminal subdomain"/>
    <property type="match status" value="1"/>
</dbReference>
<keyword evidence="6 11" id="KW-0819">tRNA processing</keyword>
<dbReference type="InterPro" id="IPR026904">
    <property type="entry name" value="MnmG_C"/>
</dbReference>
<evidence type="ECO:0000256" key="10">
    <source>
        <dbReference type="ARBA" id="ARBA00031800"/>
    </source>
</evidence>
<keyword evidence="11" id="KW-0963">Cytoplasm</keyword>
<evidence type="ECO:0000313" key="13">
    <source>
        <dbReference type="EMBL" id="EPR30463.1"/>
    </source>
</evidence>
<dbReference type="InterPro" id="IPR002218">
    <property type="entry name" value="MnmG-rel"/>
</dbReference>
<keyword evidence="14" id="KW-1185">Reference proteome</keyword>
<dbReference type="Pfam" id="PF13932">
    <property type="entry name" value="SAM_GIDA_C"/>
    <property type="match status" value="1"/>
</dbReference>
<dbReference type="eggNOG" id="COG0445">
    <property type="taxonomic scope" value="Bacteria"/>
</dbReference>
<comment type="caution">
    <text evidence="11">Lacks conserved residue(s) required for the propagation of feature annotation.</text>
</comment>
<dbReference type="RefSeq" id="WP_020888299.1">
    <property type="nucleotide sequence ID" value="NZ_ATHI01000032.1"/>
</dbReference>
<name>S7UE11_9BACT</name>
<organism evidence="13 14">
    <name type="scientific">Alkalidesulfovibrio alkalitolerans DSM 16529</name>
    <dbReference type="NCBI Taxonomy" id="1121439"/>
    <lineage>
        <taxon>Bacteria</taxon>
        <taxon>Pseudomonadati</taxon>
        <taxon>Thermodesulfobacteriota</taxon>
        <taxon>Desulfovibrionia</taxon>
        <taxon>Desulfovibrionales</taxon>
        <taxon>Desulfovibrionaceae</taxon>
        <taxon>Alkalidesulfovibrio</taxon>
    </lineage>
</organism>
<dbReference type="PANTHER" id="PTHR11806">
    <property type="entry name" value="GLUCOSE INHIBITED DIVISION PROTEIN A"/>
    <property type="match status" value="1"/>
</dbReference>
<feature type="binding site" evidence="11">
    <location>
        <begin position="274"/>
        <end position="288"/>
    </location>
    <ligand>
        <name>NAD(+)</name>
        <dbReference type="ChEBI" id="CHEBI:57540"/>
    </ligand>
</feature>
<dbReference type="InterPro" id="IPR044920">
    <property type="entry name" value="MnmG_C_subdom_sf"/>
</dbReference>
<dbReference type="AlphaFoldDB" id="S7UE11"/>
<dbReference type="InterPro" id="IPR020595">
    <property type="entry name" value="MnmG-rel_CS"/>
</dbReference>
<evidence type="ECO:0000256" key="8">
    <source>
        <dbReference type="ARBA" id="ARBA00023027"/>
    </source>
</evidence>
<evidence type="ECO:0000256" key="4">
    <source>
        <dbReference type="ARBA" id="ARBA00020461"/>
    </source>
</evidence>
<dbReference type="GO" id="GO:0050660">
    <property type="term" value="F:flavin adenine dinucleotide binding"/>
    <property type="evidence" value="ECO:0007669"/>
    <property type="project" value="UniProtKB-UniRule"/>
</dbReference>
<dbReference type="PATRIC" id="fig|1121439.3.peg.2990"/>
<keyword evidence="8 11" id="KW-0520">NAD</keyword>
<evidence type="ECO:0000256" key="11">
    <source>
        <dbReference type="HAMAP-Rule" id="MF_00129"/>
    </source>
</evidence>
<gene>
    <name evidence="11" type="primary">mnmG</name>
    <name evidence="11" type="synonym">gidA</name>
    <name evidence="13" type="ORF">dsat_1603</name>
</gene>
<evidence type="ECO:0000256" key="5">
    <source>
        <dbReference type="ARBA" id="ARBA00022630"/>
    </source>
</evidence>
<reference evidence="13 14" key="1">
    <citation type="journal article" date="2013" name="Genome Announc.">
        <title>Draft genome sequences for three mercury-methylating, sulfate-reducing bacteria.</title>
        <authorList>
            <person name="Brown S.D."/>
            <person name="Hurt R.A.Jr."/>
            <person name="Gilmour C.C."/>
            <person name="Elias D.A."/>
        </authorList>
    </citation>
    <scope>NUCLEOTIDE SEQUENCE [LARGE SCALE GENOMIC DNA]</scope>
    <source>
        <strain evidence="13 14">DSM 16529</strain>
    </source>
</reference>
<dbReference type="EMBL" id="ATHI01000032">
    <property type="protein sequence ID" value="EPR30463.1"/>
    <property type="molecule type" value="Genomic_DNA"/>
</dbReference>
<dbReference type="SMART" id="SM01228">
    <property type="entry name" value="GIDA_assoc_3"/>
    <property type="match status" value="1"/>
</dbReference>
<dbReference type="Gene3D" id="1.10.10.1800">
    <property type="entry name" value="tRNA uridine 5-carboxymethylaminomethyl modification enzyme MnmG/GidA"/>
    <property type="match status" value="1"/>
</dbReference>
<evidence type="ECO:0000313" key="14">
    <source>
        <dbReference type="Proteomes" id="UP000014975"/>
    </source>
</evidence>
<dbReference type="GO" id="GO:0030488">
    <property type="term" value="P:tRNA methylation"/>
    <property type="evidence" value="ECO:0007669"/>
    <property type="project" value="TreeGrafter"/>
</dbReference>
<dbReference type="InterPro" id="IPR049312">
    <property type="entry name" value="GIDA_C_N"/>
</dbReference>
<dbReference type="PROSITE" id="PS01280">
    <property type="entry name" value="GIDA_1"/>
    <property type="match status" value="1"/>
</dbReference>
<evidence type="ECO:0000256" key="9">
    <source>
        <dbReference type="ARBA" id="ARBA00025948"/>
    </source>
</evidence>
<accession>S7UE11</accession>
<comment type="subcellular location">
    <subcellularLocation>
        <location evidence="11">Cytoplasm</location>
    </subcellularLocation>
</comment>
<dbReference type="InterPro" id="IPR040131">
    <property type="entry name" value="MnmG_N"/>
</dbReference>
<dbReference type="InterPro" id="IPR004416">
    <property type="entry name" value="MnmG"/>
</dbReference>
<comment type="similarity">
    <text evidence="3 11">Belongs to the MnmG family.</text>
</comment>
<dbReference type="FunFam" id="3.50.50.60:FF:000002">
    <property type="entry name" value="tRNA uridine 5-carboxymethylaminomethyl modification enzyme MnmG"/>
    <property type="match status" value="1"/>
</dbReference>
<protein>
    <recommendedName>
        <fullName evidence="4 11">tRNA uridine 5-carboxymethylaminomethyl modification enzyme MnmG</fullName>
    </recommendedName>
    <alternativeName>
        <fullName evidence="10 11">Glucose-inhibited division protein A</fullName>
    </alternativeName>
</protein>
<comment type="caution">
    <text evidence="13">The sequence shown here is derived from an EMBL/GenBank/DDBJ whole genome shotgun (WGS) entry which is preliminary data.</text>
</comment>
<dbReference type="Pfam" id="PF01134">
    <property type="entry name" value="GIDA"/>
    <property type="match status" value="1"/>
</dbReference>
<evidence type="ECO:0000256" key="6">
    <source>
        <dbReference type="ARBA" id="ARBA00022694"/>
    </source>
</evidence>
<dbReference type="NCBIfam" id="TIGR00136">
    <property type="entry name" value="mnmG_gidA"/>
    <property type="match status" value="1"/>
</dbReference>
<evidence type="ECO:0000256" key="2">
    <source>
        <dbReference type="ARBA" id="ARBA00003717"/>
    </source>
</evidence>
<dbReference type="GO" id="GO:0002098">
    <property type="term" value="P:tRNA wobble uridine modification"/>
    <property type="evidence" value="ECO:0007669"/>
    <property type="project" value="InterPro"/>
</dbReference>
<dbReference type="InterPro" id="IPR036188">
    <property type="entry name" value="FAD/NAD-bd_sf"/>
</dbReference>
<dbReference type="GO" id="GO:0005829">
    <property type="term" value="C:cytosol"/>
    <property type="evidence" value="ECO:0007669"/>
    <property type="project" value="TreeGrafter"/>
</dbReference>
<sequence length="625" mass="67759">MKPTPPETFDAVVVGAGHAGCEAAMALSRMGFATLLLTINIDRVGHLSCNPAIGGLAKGHMVREIDAMGGCMGRWADLAGIQFRTLNTRKGPAVRSTRAQVDRDAYMRAVKNDVFAQNNLWVRQDTAEEILIRDGRAAGVRTGLGETHSARAVLLTTGTFLSGLIHVGLTNFSGGRMGDPASVGLSACLVSLGFELGRLKTGTTPRLLAQSIDYARLTPQPGDAPPPLFSFASAAPALPQVSCHITWTTPTTHEIIREGFSRSPMFTGVIQGVGARYCPSIEDKIARFPEKERHQIFLEPEGVESPEVYPGGIPTSLPLDVQKRMIASIPGLEKAQIVRPGYAIEYDYIPPEQLLPTLEAKLVPGLYCAGQINGTSGYEEAAAQGLWAACNLAAALRGEEPFLPGRDQAYMAVLVDDLVTKGTREPYRMFTSRAEHRLLLREGNADLRLTALGRARGLVGDTQWTVFSAKKRLLDEALAAFEEITLTPDAATRERLAGIKAAAPHAAANLATILRQPEVEIRDMAVFWPRLGELPADVLEEAQTQIKYAGYLKRQEELVARSEAMVETPLPADIDYSAVCGLTREAREKLLRVRPMTMGQAARIPGLTPAAVSCLEIHLRKMSRR</sequence>
<evidence type="ECO:0000259" key="12">
    <source>
        <dbReference type="SMART" id="SM01228"/>
    </source>
</evidence>
<comment type="cofactor">
    <cofactor evidence="1 11">
        <name>FAD</name>
        <dbReference type="ChEBI" id="CHEBI:57692"/>
    </cofactor>
</comment>
<dbReference type="FunFam" id="1.10.150.570:FF:000001">
    <property type="entry name" value="tRNA uridine 5-carboxymethylaminomethyl modification enzyme MnmG"/>
    <property type="match status" value="1"/>
</dbReference>
<dbReference type="Pfam" id="PF21680">
    <property type="entry name" value="GIDA_C_1st"/>
    <property type="match status" value="1"/>
</dbReference>
<proteinExistence type="inferred from homology"/>
<evidence type="ECO:0000256" key="1">
    <source>
        <dbReference type="ARBA" id="ARBA00001974"/>
    </source>
</evidence>
<comment type="subunit">
    <text evidence="9 11">Homodimer. Heterotetramer of two MnmE and two MnmG subunits.</text>
</comment>
<dbReference type="PANTHER" id="PTHR11806:SF0">
    <property type="entry name" value="PROTEIN MTO1 HOMOLOG, MITOCHONDRIAL"/>
    <property type="match status" value="1"/>
</dbReference>